<feature type="domain" description="DUF1664" evidence="2">
    <location>
        <begin position="89"/>
        <end position="207"/>
    </location>
</feature>
<accession>A0A2U1MLA5</accession>
<keyword evidence="1" id="KW-0472">Membrane</keyword>
<dbReference type="Proteomes" id="UP000245207">
    <property type="component" value="Unassembled WGS sequence"/>
</dbReference>
<dbReference type="PANTHER" id="PTHR46667:SF6">
    <property type="entry name" value="OS01G0185100 PROTEIN"/>
    <property type="match status" value="1"/>
</dbReference>
<keyword evidence="4" id="KW-1185">Reference proteome</keyword>
<evidence type="ECO:0000313" key="3">
    <source>
        <dbReference type="EMBL" id="PWA62045.1"/>
    </source>
</evidence>
<evidence type="ECO:0000313" key="4">
    <source>
        <dbReference type="Proteomes" id="UP000245207"/>
    </source>
</evidence>
<dbReference type="EMBL" id="PKPP01004959">
    <property type="protein sequence ID" value="PWA62045.1"/>
    <property type="molecule type" value="Genomic_DNA"/>
</dbReference>
<dbReference type="AlphaFoldDB" id="A0A2U1MLA5"/>
<dbReference type="OrthoDB" id="544175at2759"/>
<reference evidence="3 4" key="1">
    <citation type="journal article" date="2018" name="Mol. Plant">
        <title>The genome of Artemisia annua provides insight into the evolution of Asteraceae family and artemisinin biosynthesis.</title>
        <authorList>
            <person name="Shen Q."/>
            <person name="Zhang L."/>
            <person name="Liao Z."/>
            <person name="Wang S."/>
            <person name="Yan T."/>
            <person name="Shi P."/>
            <person name="Liu M."/>
            <person name="Fu X."/>
            <person name="Pan Q."/>
            <person name="Wang Y."/>
            <person name="Lv Z."/>
            <person name="Lu X."/>
            <person name="Zhang F."/>
            <person name="Jiang W."/>
            <person name="Ma Y."/>
            <person name="Chen M."/>
            <person name="Hao X."/>
            <person name="Li L."/>
            <person name="Tang Y."/>
            <person name="Lv G."/>
            <person name="Zhou Y."/>
            <person name="Sun X."/>
            <person name="Brodelius P.E."/>
            <person name="Rose J.K.C."/>
            <person name="Tang K."/>
        </authorList>
    </citation>
    <scope>NUCLEOTIDE SEQUENCE [LARGE SCALE GENOMIC DNA]</scope>
    <source>
        <strain evidence="4">cv. Huhao1</strain>
        <tissue evidence="3">Leaf</tissue>
    </source>
</reference>
<keyword evidence="1" id="KW-0812">Transmembrane</keyword>
<evidence type="ECO:0000256" key="1">
    <source>
        <dbReference type="SAM" id="Phobius"/>
    </source>
</evidence>
<feature type="transmembrane region" description="Helical" evidence="1">
    <location>
        <begin position="88"/>
        <end position="108"/>
    </location>
</feature>
<dbReference type="STRING" id="35608.A0A2U1MLA5"/>
<organism evidence="3 4">
    <name type="scientific">Artemisia annua</name>
    <name type="common">Sweet wormwood</name>
    <dbReference type="NCBI Taxonomy" id="35608"/>
    <lineage>
        <taxon>Eukaryota</taxon>
        <taxon>Viridiplantae</taxon>
        <taxon>Streptophyta</taxon>
        <taxon>Embryophyta</taxon>
        <taxon>Tracheophyta</taxon>
        <taxon>Spermatophyta</taxon>
        <taxon>Magnoliopsida</taxon>
        <taxon>eudicotyledons</taxon>
        <taxon>Gunneridae</taxon>
        <taxon>Pentapetalae</taxon>
        <taxon>asterids</taxon>
        <taxon>campanulids</taxon>
        <taxon>Asterales</taxon>
        <taxon>Asteraceae</taxon>
        <taxon>Asteroideae</taxon>
        <taxon>Anthemideae</taxon>
        <taxon>Artemisiinae</taxon>
        <taxon>Artemisia</taxon>
    </lineage>
</organism>
<proteinExistence type="predicted"/>
<dbReference type="PANTHER" id="PTHR46667">
    <property type="entry name" value="OS05G0182700 PROTEIN"/>
    <property type="match status" value="1"/>
</dbReference>
<protein>
    <recommendedName>
        <fullName evidence="2">DUF1664 domain-containing protein</fullName>
    </recommendedName>
</protein>
<gene>
    <name evidence="3" type="ORF">CTI12_AA360390</name>
</gene>
<evidence type="ECO:0000259" key="2">
    <source>
        <dbReference type="Pfam" id="PF07889"/>
    </source>
</evidence>
<feature type="transmembrane region" description="Helical" evidence="1">
    <location>
        <begin position="7"/>
        <end position="26"/>
    </location>
</feature>
<comment type="caution">
    <text evidence="3">The sequence shown here is derived from an EMBL/GenBank/DDBJ whole genome shotgun (WGS) entry which is preliminary data.</text>
</comment>
<name>A0A2U1MLA5_ARTAN</name>
<dbReference type="Pfam" id="PF07889">
    <property type="entry name" value="DUF1664"/>
    <property type="match status" value="1"/>
</dbReference>
<dbReference type="InterPro" id="IPR012458">
    <property type="entry name" value="DUF1664"/>
</dbReference>
<sequence>MAMQTGFGLSKIFILMGAGFTGAILLKNGTLAEILSLVKEYVGKRRNGADDECADAITNQVRRLAMEVRQLASPRPITVVNESSSVSITSLVGPVVALGAAGYGYMWWKRLTFSDLMYVTRHNMANAVSNLTNSLEQVTDAIAAAKRHLIQRIEILDGRMDKQVEISKLNLEQLSEVRDKLSYVSNEVELLCNGLSRMDGRIVTIDERMNLTNAGVWYLCNKDNENTISSRTQGNRQVSSLLDPKYSNELLTNGVIEDRMFKSDMNTRMLNRLTAARFNV</sequence>
<keyword evidence="1" id="KW-1133">Transmembrane helix</keyword>